<evidence type="ECO:0000256" key="8">
    <source>
        <dbReference type="ARBA" id="ARBA00023136"/>
    </source>
</evidence>
<dbReference type="PANTHER" id="PTHR14269">
    <property type="entry name" value="CDP-DIACYLGLYCEROL--GLYCEROL-3-PHOSPHATE 3-PHOSPHATIDYLTRANSFERASE-RELATED"/>
    <property type="match status" value="1"/>
</dbReference>
<feature type="region of interest" description="Disordered" evidence="12">
    <location>
        <begin position="219"/>
        <end position="239"/>
    </location>
</feature>
<dbReference type="PIRSF" id="PIRSF000847">
    <property type="entry name" value="Phos_ph_gly_syn"/>
    <property type="match status" value="1"/>
</dbReference>
<dbReference type="AlphaFoldDB" id="D0WEF1"/>
<sequence>MPAQEQKISNRVLTVPNVISCIRLCLIPVFVAVLFCGHGVVATFIYAFAASSDFLDGYIARRTNAVSRLGKLLDPFVDRMLLVTGVICLLILGRLPVWIIVLVVVRDLVLVAGDAHLVYHYGRHVDVIMLGKVATTLLYIGFAGLMLNIPQVAGIHLVDASWLPGLNGQVSSWGIWFVYAGLAVSLISSVYYICAGVGIIRHAEKASVGTGSERIANAVFGPKPDAQDRPEGPSAGGSL</sequence>
<dbReference type="InterPro" id="IPR050324">
    <property type="entry name" value="CDP-alcohol_PTase-I"/>
</dbReference>
<dbReference type="PANTHER" id="PTHR14269:SF62">
    <property type="entry name" value="CDP-DIACYLGLYCEROL--GLYCEROL-3-PHOSPHATE 3-PHOSPHATIDYLTRANSFERASE 1, CHLOROPLASTIC"/>
    <property type="match status" value="1"/>
</dbReference>
<evidence type="ECO:0000256" key="12">
    <source>
        <dbReference type="SAM" id="MobiDB-lite"/>
    </source>
</evidence>
<dbReference type="PROSITE" id="PS00379">
    <property type="entry name" value="CDP_ALCOHOL_P_TRANSF"/>
    <property type="match status" value="1"/>
</dbReference>
<dbReference type="GeneID" id="85006851"/>
<dbReference type="Pfam" id="PF01066">
    <property type="entry name" value="CDP-OH_P_transf"/>
    <property type="match status" value="1"/>
</dbReference>
<dbReference type="InterPro" id="IPR043130">
    <property type="entry name" value="CDP-OH_PTrfase_TM_dom"/>
</dbReference>
<protein>
    <submittedName>
        <fullName evidence="14">CDP-diacylglycerol--glycerol-3-phosphate 3-phosphatidyltransferase</fullName>
    </submittedName>
</protein>
<dbReference type="InterPro" id="IPR004570">
    <property type="entry name" value="Phosphatidylglycerol_P_synth"/>
</dbReference>
<dbReference type="HOGENOM" id="CLU_051314_6_1_11"/>
<accession>D0WEF1</accession>
<dbReference type="UniPathway" id="UPA00085"/>
<dbReference type="GO" id="GO:0046474">
    <property type="term" value="P:glycerophospholipid biosynthetic process"/>
    <property type="evidence" value="ECO:0007669"/>
    <property type="project" value="TreeGrafter"/>
</dbReference>
<evidence type="ECO:0000313" key="15">
    <source>
        <dbReference type="Proteomes" id="UP000006001"/>
    </source>
</evidence>
<evidence type="ECO:0000256" key="11">
    <source>
        <dbReference type="RuleBase" id="RU003750"/>
    </source>
</evidence>
<keyword evidence="8 13" id="KW-0472">Membrane</keyword>
<keyword evidence="5 13" id="KW-0812">Transmembrane</keyword>
<organism evidence="14 15">
    <name type="scientific">Slackia exigua (strain ATCC 700122 / DSM 15923 / CIP 105133 / JCM 11022 / KCTC 5966 / S-7)</name>
    <dbReference type="NCBI Taxonomy" id="649764"/>
    <lineage>
        <taxon>Bacteria</taxon>
        <taxon>Bacillati</taxon>
        <taxon>Actinomycetota</taxon>
        <taxon>Coriobacteriia</taxon>
        <taxon>Eggerthellales</taxon>
        <taxon>Eggerthellaceae</taxon>
        <taxon>Slackia</taxon>
    </lineage>
</organism>
<keyword evidence="10" id="KW-1208">Phospholipid metabolism</keyword>
<dbReference type="InterPro" id="IPR000462">
    <property type="entry name" value="CDP-OH_P_trans"/>
</dbReference>
<evidence type="ECO:0000313" key="14">
    <source>
        <dbReference type="EMBL" id="EEZ62089.1"/>
    </source>
</evidence>
<proteinExistence type="inferred from homology"/>
<gene>
    <name evidence="14" type="ORF">HMPREF0762_00181</name>
</gene>
<evidence type="ECO:0000256" key="5">
    <source>
        <dbReference type="ARBA" id="ARBA00022692"/>
    </source>
</evidence>
<dbReference type="EMBL" id="ACUX02000004">
    <property type="protein sequence ID" value="EEZ62089.1"/>
    <property type="molecule type" value="Genomic_DNA"/>
</dbReference>
<comment type="similarity">
    <text evidence="2 11">Belongs to the CDP-alcohol phosphatidyltransferase class-I family.</text>
</comment>
<dbReference type="OrthoDB" id="9796672at2"/>
<dbReference type="Gene3D" id="1.20.120.1760">
    <property type="match status" value="1"/>
</dbReference>
<evidence type="ECO:0000256" key="2">
    <source>
        <dbReference type="ARBA" id="ARBA00010441"/>
    </source>
</evidence>
<keyword evidence="4 11" id="KW-0808">Transferase</keyword>
<feature type="transmembrane region" description="Helical" evidence="13">
    <location>
        <begin position="133"/>
        <end position="153"/>
    </location>
</feature>
<keyword evidence="9" id="KW-0594">Phospholipid biosynthesis</keyword>
<dbReference type="eggNOG" id="COG0558">
    <property type="taxonomic scope" value="Bacteria"/>
</dbReference>
<dbReference type="GO" id="GO:0016020">
    <property type="term" value="C:membrane"/>
    <property type="evidence" value="ECO:0007669"/>
    <property type="project" value="UniProtKB-SubCell"/>
</dbReference>
<dbReference type="Proteomes" id="UP000006001">
    <property type="component" value="Unassembled WGS sequence"/>
</dbReference>
<feature type="transmembrane region" description="Helical" evidence="13">
    <location>
        <begin position="72"/>
        <end position="92"/>
    </location>
</feature>
<dbReference type="GO" id="GO:0008444">
    <property type="term" value="F:CDP-diacylglycerol-glycerol-3-phosphate 3-phosphatidyltransferase activity"/>
    <property type="evidence" value="ECO:0007669"/>
    <property type="project" value="InterPro"/>
</dbReference>
<evidence type="ECO:0000256" key="6">
    <source>
        <dbReference type="ARBA" id="ARBA00022989"/>
    </source>
</evidence>
<evidence type="ECO:0000256" key="4">
    <source>
        <dbReference type="ARBA" id="ARBA00022679"/>
    </source>
</evidence>
<keyword evidence="6 13" id="KW-1133">Transmembrane helix</keyword>
<dbReference type="InterPro" id="IPR048254">
    <property type="entry name" value="CDP_ALCOHOL_P_TRANSF_CS"/>
</dbReference>
<comment type="caution">
    <text evidence="14">The sequence shown here is derived from an EMBL/GenBank/DDBJ whole genome shotgun (WGS) entry which is preliminary data.</text>
</comment>
<keyword evidence="7" id="KW-0443">Lipid metabolism</keyword>
<evidence type="ECO:0000256" key="3">
    <source>
        <dbReference type="ARBA" id="ARBA00022516"/>
    </source>
</evidence>
<reference evidence="14" key="1">
    <citation type="submission" date="2009-10" db="EMBL/GenBank/DDBJ databases">
        <authorList>
            <person name="Weinstock G."/>
            <person name="Sodergren E."/>
            <person name="Clifton S."/>
            <person name="Fulton L."/>
            <person name="Fulton B."/>
            <person name="Courtney L."/>
            <person name="Fronick C."/>
            <person name="Harrison M."/>
            <person name="Strong C."/>
            <person name="Farmer C."/>
            <person name="Delahaunty K."/>
            <person name="Markovic C."/>
            <person name="Hall O."/>
            <person name="Minx P."/>
            <person name="Tomlinson C."/>
            <person name="Mitreva M."/>
            <person name="Nelson J."/>
            <person name="Hou S."/>
            <person name="Wollam A."/>
            <person name="Pepin K.H."/>
            <person name="Johnson M."/>
            <person name="Bhonagiri V."/>
            <person name="Nash W.E."/>
            <person name="Warren W."/>
            <person name="Chinwalla A."/>
            <person name="Mardis E.R."/>
            <person name="Wilson R.K."/>
        </authorList>
    </citation>
    <scope>NUCLEOTIDE SEQUENCE [LARGE SCALE GENOMIC DNA]</scope>
    <source>
        <strain evidence="14">ATCC 700122</strain>
    </source>
</reference>
<dbReference type="STRING" id="649764.HMPREF0762_00181"/>
<feature type="transmembrane region" description="Helical" evidence="13">
    <location>
        <begin position="173"/>
        <end position="194"/>
    </location>
</feature>
<name>D0WEF1_SLAES</name>
<comment type="subcellular location">
    <subcellularLocation>
        <location evidence="1">Membrane</location>
        <topology evidence="1">Multi-pass membrane protein</topology>
    </subcellularLocation>
</comment>
<keyword evidence="15" id="KW-1185">Reference proteome</keyword>
<dbReference type="RefSeq" id="WP_006361425.1">
    <property type="nucleotide sequence ID" value="NZ_GG700630.1"/>
</dbReference>
<evidence type="ECO:0000256" key="1">
    <source>
        <dbReference type="ARBA" id="ARBA00004141"/>
    </source>
</evidence>
<evidence type="ECO:0000256" key="10">
    <source>
        <dbReference type="ARBA" id="ARBA00023264"/>
    </source>
</evidence>
<evidence type="ECO:0000256" key="13">
    <source>
        <dbReference type="SAM" id="Phobius"/>
    </source>
</evidence>
<evidence type="ECO:0000256" key="9">
    <source>
        <dbReference type="ARBA" id="ARBA00023209"/>
    </source>
</evidence>
<evidence type="ECO:0000256" key="7">
    <source>
        <dbReference type="ARBA" id="ARBA00023098"/>
    </source>
</evidence>
<keyword evidence="3" id="KW-0444">Lipid biosynthesis</keyword>